<sequence>MTSHLQFPPSFPPRRPVDWTLTPPSFLPPNQNGLTLLLPQSTSLAAAGLSPTLPPPPPPSGGGEGEEGTPNDE</sequence>
<reference evidence="2 3" key="1">
    <citation type="journal article" date="2023" name="Genes (Basel)">
        <title>Chromosome-Level Genome Assembly and Circadian Gene Repertoire of the Patagonia Blennie Eleginops maclovinus-The Closest Ancestral Proxy of Antarctic Cryonotothenioids.</title>
        <authorList>
            <person name="Cheng C.C."/>
            <person name="Rivera-Colon A.G."/>
            <person name="Minhas B.F."/>
            <person name="Wilson L."/>
            <person name="Rayamajhi N."/>
            <person name="Vargas-Chacoff L."/>
            <person name="Catchen J.M."/>
        </authorList>
    </citation>
    <scope>NUCLEOTIDE SEQUENCE [LARGE SCALE GENOMIC DNA]</scope>
    <source>
        <strain evidence="2">JMC-PN-2008</strain>
    </source>
</reference>
<feature type="compositionally biased region" description="Acidic residues" evidence="1">
    <location>
        <begin position="64"/>
        <end position="73"/>
    </location>
</feature>
<keyword evidence="3" id="KW-1185">Reference proteome</keyword>
<dbReference type="EMBL" id="JAUZQC010000017">
    <property type="protein sequence ID" value="KAK5856861.1"/>
    <property type="molecule type" value="Genomic_DNA"/>
</dbReference>
<reference evidence="2 3" key="2">
    <citation type="journal article" date="2023" name="Mol. Biol. Evol.">
        <title>Genomics of Secondarily Temperate Adaptation in the Only Non-Antarctic Icefish.</title>
        <authorList>
            <person name="Rivera-Colon A.G."/>
            <person name="Rayamajhi N."/>
            <person name="Minhas B.F."/>
            <person name="Madrigal G."/>
            <person name="Bilyk K.T."/>
            <person name="Yoon V."/>
            <person name="Hune M."/>
            <person name="Gregory S."/>
            <person name="Cheng C.H.C."/>
            <person name="Catchen J.M."/>
        </authorList>
    </citation>
    <scope>NUCLEOTIDE SEQUENCE [LARGE SCALE GENOMIC DNA]</scope>
    <source>
        <strain evidence="2">JMC-PN-2008</strain>
    </source>
</reference>
<evidence type="ECO:0000256" key="1">
    <source>
        <dbReference type="SAM" id="MobiDB-lite"/>
    </source>
</evidence>
<feature type="region of interest" description="Disordered" evidence="1">
    <location>
        <begin position="1"/>
        <end position="73"/>
    </location>
</feature>
<evidence type="ECO:0000313" key="2">
    <source>
        <dbReference type="EMBL" id="KAK5856861.1"/>
    </source>
</evidence>
<name>A0AAN7X3C3_ELEMC</name>
<organism evidence="2 3">
    <name type="scientific">Eleginops maclovinus</name>
    <name type="common">Patagonian blennie</name>
    <name type="synonym">Eleginus maclovinus</name>
    <dbReference type="NCBI Taxonomy" id="56733"/>
    <lineage>
        <taxon>Eukaryota</taxon>
        <taxon>Metazoa</taxon>
        <taxon>Chordata</taxon>
        <taxon>Craniata</taxon>
        <taxon>Vertebrata</taxon>
        <taxon>Euteleostomi</taxon>
        <taxon>Actinopterygii</taxon>
        <taxon>Neopterygii</taxon>
        <taxon>Teleostei</taxon>
        <taxon>Neoteleostei</taxon>
        <taxon>Acanthomorphata</taxon>
        <taxon>Eupercaria</taxon>
        <taxon>Perciformes</taxon>
        <taxon>Notothenioidei</taxon>
        <taxon>Eleginopidae</taxon>
        <taxon>Eleginops</taxon>
    </lineage>
</organism>
<evidence type="ECO:0000313" key="3">
    <source>
        <dbReference type="Proteomes" id="UP001346869"/>
    </source>
</evidence>
<protein>
    <submittedName>
        <fullName evidence="2">Uncharacterized protein</fullName>
    </submittedName>
</protein>
<proteinExistence type="predicted"/>
<feature type="compositionally biased region" description="Low complexity" evidence="1">
    <location>
        <begin position="42"/>
        <end position="51"/>
    </location>
</feature>
<feature type="compositionally biased region" description="Polar residues" evidence="1">
    <location>
        <begin position="28"/>
        <end position="41"/>
    </location>
</feature>
<dbReference type="Proteomes" id="UP001346869">
    <property type="component" value="Unassembled WGS sequence"/>
</dbReference>
<gene>
    <name evidence="2" type="ORF">PBY51_008427</name>
</gene>
<dbReference type="AlphaFoldDB" id="A0AAN7X3C3"/>
<comment type="caution">
    <text evidence="2">The sequence shown here is derived from an EMBL/GenBank/DDBJ whole genome shotgun (WGS) entry which is preliminary data.</text>
</comment>
<accession>A0AAN7X3C3</accession>